<keyword evidence="2" id="KW-1185">Reference proteome</keyword>
<protein>
    <submittedName>
        <fullName evidence="1">Uncharacterized protein</fullName>
    </submittedName>
</protein>
<sequence length="161" mass="18555">MAALTPLIFETNSLYVVLLERGDTYLFHWELYLATSPAEGVIFHVTDDTGPSLWEYGRVPTNEMPNLRRLLLALKIGSVEPMLHNALSERLALIPLSRFSTRFSEQLNCRVWVKEALFVMDDGYVNLDKGPKEIEEEARYHAMVNKSKSERKVMRSRMCMS</sequence>
<evidence type="ECO:0000313" key="2">
    <source>
        <dbReference type="Proteomes" id="UP001149165"/>
    </source>
</evidence>
<dbReference type="Pfam" id="PF21858">
    <property type="entry name" value="DUF6914"/>
    <property type="match status" value="1"/>
</dbReference>
<evidence type="ECO:0000313" key="1">
    <source>
        <dbReference type="EMBL" id="KAJ5083791.1"/>
    </source>
</evidence>
<dbReference type="EMBL" id="JAPQKH010000008">
    <property type="protein sequence ID" value="KAJ5083791.1"/>
    <property type="molecule type" value="Genomic_DNA"/>
</dbReference>
<comment type="caution">
    <text evidence="1">The sequence shown here is derived from an EMBL/GenBank/DDBJ whole genome shotgun (WGS) entry which is preliminary data.</text>
</comment>
<proteinExistence type="predicted"/>
<accession>A0A9W9JWC2</accession>
<reference evidence="1" key="1">
    <citation type="submission" date="2022-11" db="EMBL/GenBank/DDBJ databases">
        <authorList>
            <person name="Petersen C."/>
        </authorList>
    </citation>
    <scope>NUCLEOTIDE SEQUENCE</scope>
    <source>
        <strain evidence="1">IBT 30069</strain>
    </source>
</reference>
<dbReference type="InterPro" id="IPR054208">
    <property type="entry name" value="DUF6914"/>
</dbReference>
<dbReference type="OrthoDB" id="3016366at2759"/>
<organism evidence="1 2">
    <name type="scientific">Penicillium angulare</name>
    <dbReference type="NCBI Taxonomy" id="116970"/>
    <lineage>
        <taxon>Eukaryota</taxon>
        <taxon>Fungi</taxon>
        <taxon>Dikarya</taxon>
        <taxon>Ascomycota</taxon>
        <taxon>Pezizomycotina</taxon>
        <taxon>Eurotiomycetes</taxon>
        <taxon>Eurotiomycetidae</taxon>
        <taxon>Eurotiales</taxon>
        <taxon>Aspergillaceae</taxon>
        <taxon>Penicillium</taxon>
    </lineage>
</organism>
<reference evidence="1" key="2">
    <citation type="journal article" date="2023" name="IMA Fungus">
        <title>Comparative genomic study of the Penicillium genus elucidates a diverse pangenome and 15 lateral gene transfer events.</title>
        <authorList>
            <person name="Petersen C."/>
            <person name="Sorensen T."/>
            <person name="Nielsen M.R."/>
            <person name="Sondergaard T.E."/>
            <person name="Sorensen J.L."/>
            <person name="Fitzpatrick D.A."/>
            <person name="Frisvad J.C."/>
            <person name="Nielsen K.L."/>
        </authorList>
    </citation>
    <scope>NUCLEOTIDE SEQUENCE</scope>
    <source>
        <strain evidence="1">IBT 30069</strain>
    </source>
</reference>
<name>A0A9W9JWC2_9EURO</name>
<dbReference type="AlphaFoldDB" id="A0A9W9JWC2"/>
<gene>
    <name evidence="1" type="ORF">N7456_013218</name>
</gene>
<dbReference type="Proteomes" id="UP001149165">
    <property type="component" value="Unassembled WGS sequence"/>
</dbReference>